<evidence type="ECO:0000313" key="5">
    <source>
        <dbReference type="EMBL" id="SEL44073.1"/>
    </source>
</evidence>
<evidence type="ECO:0000256" key="3">
    <source>
        <dbReference type="SAM" id="SignalP"/>
    </source>
</evidence>
<organism evidence="5 6">
    <name type="scientific">Colwellia chukchiensis</name>
    <dbReference type="NCBI Taxonomy" id="641665"/>
    <lineage>
        <taxon>Bacteria</taxon>
        <taxon>Pseudomonadati</taxon>
        <taxon>Pseudomonadota</taxon>
        <taxon>Gammaproteobacteria</taxon>
        <taxon>Alteromonadales</taxon>
        <taxon>Colwelliaceae</taxon>
        <taxon>Colwellia</taxon>
    </lineage>
</organism>
<proteinExistence type="inferred from homology"/>
<dbReference type="PANTHER" id="PTHR35936">
    <property type="entry name" value="MEMBRANE-BOUND LYTIC MUREIN TRANSGLYCOSYLASE F"/>
    <property type="match status" value="1"/>
</dbReference>
<dbReference type="SUPFAM" id="SSF53850">
    <property type="entry name" value="Periplasmic binding protein-like II"/>
    <property type="match status" value="1"/>
</dbReference>
<dbReference type="Gene3D" id="3.40.190.10">
    <property type="entry name" value="Periplasmic binding protein-like II"/>
    <property type="match status" value="2"/>
</dbReference>
<keyword evidence="2 3" id="KW-0732">Signal</keyword>
<dbReference type="InterPro" id="IPR001638">
    <property type="entry name" value="Solute-binding_3/MltF_N"/>
</dbReference>
<evidence type="ECO:0000259" key="4">
    <source>
        <dbReference type="Pfam" id="PF00497"/>
    </source>
</evidence>
<reference evidence="6" key="1">
    <citation type="submission" date="2016-10" db="EMBL/GenBank/DDBJ databases">
        <authorList>
            <person name="Varghese N."/>
            <person name="Submissions S."/>
        </authorList>
    </citation>
    <scope>NUCLEOTIDE SEQUENCE [LARGE SCALE GENOMIC DNA]</scope>
    <source>
        <strain evidence="6">CGMCC 1.9127</strain>
    </source>
</reference>
<dbReference type="EMBL" id="FOBI01000011">
    <property type="protein sequence ID" value="SEL44073.1"/>
    <property type="molecule type" value="Genomic_DNA"/>
</dbReference>
<evidence type="ECO:0000313" key="6">
    <source>
        <dbReference type="Proteomes" id="UP000199297"/>
    </source>
</evidence>
<keyword evidence="6" id="KW-1185">Reference proteome</keyword>
<feature type="chain" id="PRO_5011674502" evidence="3">
    <location>
        <begin position="23"/>
        <end position="262"/>
    </location>
</feature>
<evidence type="ECO:0000256" key="1">
    <source>
        <dbReference type="ARBA" id="ARBA00010333"/>
    </source>
</evidence>
<feature type="signal peptide" evidence="3">
    <location>
        <begin position="1"/>
        <end position="22"/>
    </location>
</feature>
<dbReference type="AlphaFoldDB" id="A0A1H7Q7V4"/>
<feature type="domain" description="Solute-binding protein family 3/N-terminal" evidence="4">
    <location>
        <begin position="29"/>
        <end position="250"/>
    </location>
</feature>
<name>A0A1H7Q7V4_9GAMM</name>
<gene>
    <name evidence="5" type="ORF">SAMN05216262_11110</name>
</gene>
<protein>
    <submittedName>
        <fullName evidence="5">Amino acid ABC transporter substrate-binding protein, PAAT family</fullName>
    </submittedName>
</protein>
<evidence type="ECO:0000256" key="2">
    <source>
        <dbReference type="ARBA" id="ARBA00022729"/>
    </source>
</evidence>
<accession>A0A1H7Q7V4</accession>
<dbReference type="Pfam" id="PF00497">
    <property type="entry name" value="SBP_bac_3"/>
    <property type="match status" value="1"/>
</dbReference>
<dbReference type="STRING" id="641665.GCA_002104455_00935"/>
<sequence>MSKLAIACLFCVVYVFSKVSMAETITLVADPWCPYNCAKQSQYQGYLLEIAEQAFAKHNIKLDYVVLPWSRAINDVLLGKKTGLLGVTKNEVPELIFPNQALGVATHVFITLKEATWQYTGLKSLAEISFGVIKGYSYGDLAQRYITKANIANGKVQPVSSINGLKQNIEKLSRGRIQALIADRNVFDFFLLENNIANNFRIAGILTKEEIYIAFSPQLANAKRYAKLLSQELDNMRANGQLQRILQKYNLQDWHKFDAPTP</sequence>
<dbReference type="Proteomes" id="UP000199297">
    <property type="component" value="Unassembled WGS sequence"/>
</dbReference>
<dbReference type="PANTHER" id="PTHR35936:SF25">
    <property type="entry name" value="ABC TRANSPORTER SUBSTRATE-BINDING PROTEIN"/>
    <property type="match status" value="1"/>
</dbReference>
<comment type="similarity">
    <text evidence="1">Belongs to the bacterial solute-binding protein 3 family.</text>
</comment>